<dbReference type="EMBL" id="AZHC01000028">
    <property type="protein sequence ID" value="OAA37842.1"/>
    <property type="molecule type" value="Genomic_DNA"/>
</dbReference>
<evidence type="ECO:0000256" key="5">
    <source>
        <dbReference type="ARBA" id="ARBA00035674"/>
    </source>
</evidence>
<evidence type="ECO:0000313" key="11">
    <source>
        <dbReference type="Proteomes" id="UP000243498"/>
    </source>
</evidence>
<name>A0A166ZEP6_METRR</name>
<dbReference type="GO" id="GO:0032259">
    <property type="term" value="P:methylation"/>
    <property type="evidence" value="ECO:0007669"/>
    <property type="project" value="UniProtKB-KW"/>
</dbReference>
<dbReference type="Pfam" id="PF02353">
    <property type="entry name" value="CMAS"/>
    <property type="match status" value="1"/>
</dbReference>
<comment type="pathway">
    <text evidence="1">Phospholipid metabolism; phosphatidylcholine biosynthesis.</text>
</comment>
<comment type="caution">
    <text evidence="9">The sequence shown here is derived from an EMBL/GenBank/DDBJ whole genome shotgun (WGS) entry which is preliminary data.</text>
</comment>
<reference evidence="9 11" key="1">
    <citation type="journal article" date="2016" name="Genome Biol. Evol.">
        <title>Divergent and convergent evolution of fungal pathogenicity.</title>
        <authorList>
            <person name="Shang Y."/>
            <person name="Xiao G."/>
            <person name="Zheng P."/>
            <person name="Cen K."/>
            <person name="Zhan S."/>
            <person name="Wang C."/>
        </authorList>
    </citation>
    <scope>NUCLEOTIDE SEQUENCE [LARGE SCALE GENOMIC DNA]</scope>
    <source>
        <strain evidence="9 11">RCEF 4871</strain>
    </source>
</reference>
<comment type="pathway">
    <text evidence="2">Lipid metabolism.</text>
</comment>
<evidence type="ECO:0000256" key="8">
    <source>
        <dbReference type="SAM" id="MobiDB-lite"/>
    </source>
</evidence>
<gene>
    <name evidence="10" type="ORF">ED733_005594</name>
    <name evidence="9" type="ORF">NOR_06919</name>
</gene>
<dbReference type="OMA" id="DCMHYLG"/>
<dbReference type="PANTHER" id="PTHR44307:SF2">
    <property type="entry name" value="PHOSPHOETHANOLAMINE METHYLTRANSFERASE ISOFORM X1"/>
    <property type="match status" value="1"/>
</dbReference>
<protein>
    <recommendedName>
        <fullName evidence="5">phosphoethanolamine N-methyltransferase</fullName>
        <ecNumber evidence="5">2.1.1.103</ecNumber>
    </recommendedName>
</protein>
<keyword evidence="11" id="KW-1185">Reference proteome</keyword>
<proteinExistence type="predicted"/>
<dbReference type="AlphaFoldDB" id="A0A166ZEP6"/>
<accession>A0A5C6G958</accession>
<dbReference type="InterPro" id="IPR029063">
    <property type="entry name" value="SAM-dependent_MTases_sf"/>
</dbReference>
<evidence type="ECO:0000313" key="12">
    <source>
        <dbReference type="Proteomes" id="UP000317257"/>
    </source>
</evidence>
<comment type="catalytic activity">
    <reaction evidence="7">
        <text>N-methylethanolamine phosphate + S-adenosyl-L-methionine = N,N-dimethylethanolamine phosphate + S-adenosyl-L-homocysteine + H(+)</text>
        <dbReference type="Rhea" id="RHEA:25321"/>
        <dbReference type="ChEBI" id="CHEBI:15378"/>
        <dbReference type="ChEBI" id="CHEBI:57781"/>
        <dbReference type="ChEBI" id="CHEBI:57856"/>
        <dbReference type="ChEBI" id="CHEBI:58641"/>
        <dbReference type="ChEBI" id="CHEBI:59789"/>
        <dbReference type="EC" id="2.1.1.103"/>
    </reaction>
    <physiologicalReaction direction="left-to-right" evidence="7">
        <dbReference type="Rhea" id="RHEA:25322"/>
    </physiologicalReaction>
</comment>
<dbReference type="SUPFAM" id="SSF53335">
    <property type="entry name" value="S-adenosyl-L-methionine-dependent methyltransferases"/>
    <property type="match status" value="1"/>
</dbReference>
<keyword evidence="3" id="KW-0489">Methyltransferase</keyword>
<dbReference type="CDD" id="cd02440">
    <property type="entry name" value="AdoMet_MTases"/>
    <property type="match status" value="1"/>
</dbReference>
<dbReference type="Proteomes" id="UP000243498">
    <property type="component" value="Unassembled WGS sequence"/>
</dbReference>
<feature type="region of interest" description="Disordered" evidence="8">
    <location>
        <begin position="1"/>
        <end position="22"/>
    </location>
</feature>
<accession>A0A166ZEP6</accession>
<evidence type="ECO:0000256" key="2">
    <source>
        <dbReference type="ARBA" id="ARBA00005189"/>
    </source>
</evidence>
<dbReference type="EMBL" id="SBHS01000012">
    <property type="protein sequence ID" value="TWU74302.1"/>
    <property type="molecule type" value="Genomic_DNA"/>
</dbReference>
<reference evidence="10" key="3">
    <citation type="journal article" date="2019" name="Microbiol. Resour. Announc.">
        <title>Genome Sequence of Metarhizium rileyi, a Microbial Control Agent for Lepidoptera.</title>
        <authorList>
            <person name="Binneck E."/>
            <person name="Lastra C.C.L."/>
            <person name="Sosa-Gomez D.R."/>
        </authorList>
    </citation>
    <scope>NUCLEOTIDE SEQUENCE</scope>
    <source>
        <strain evidence="10">Cep018-CH2</strain>
    </source>
</reference>
<evidence type="ECO:0000256" key="3">
    <source>
        <dbReference type="ARBA" id="ARBA00022603"/>
    </source>
</evidence>
<dbReference type="Gene3D" id="3.40.50.150">
    <property type="entry name" value="Vaccinia Virus protein VP39"/>
    <property type="match status" value="1"/>
</dbReference>
<sequence>MTMDTGDKTAADWQDREAPLKRERDASIGDAALYDLGRVRRRLDELAAKARWDASDTADFDCMHYLGDAALETAGQTLGMQQGQTVVDVGSGFSATGRYLHRKYGVHVTGVELQPEVHELADVINQRNGLAGSVRSINVDFNKASLGAPVDYIVSFLCILHIPDRDALFRKAAETLKLGGRIYIEDYFARTTPLSRRTRDQLRDTVCCPYLPSREQYMCDLSSAGFRDVRFDDVTGEWAEFVHERAVRCRQEGTTTIEAPLAFFYDTVDALFASGQLGGARITATKG</sequence>
<dbReference type="STRING" id="1081105.A0A166ZEP6"/>
<reference evidence="12" key="2">
    <citation type="submission" date="2018-12" db="EMBL/GenBank/DDBJ databases">
        <title>The complete genome of Metarhizium rileyi, a key fungal pathogen of Lepidoptera.</title>
        <authorList>
            <person name="Binneck E."/>
            <person name="Lastra C.C.L."/>
            <person name="Sosa-Gomez D.R."/>
        </authorList>
    </citation>
    <scope>NUCLEOTIDE SEQUENCE [LARGE SCALE GENOMIC DNA]</scope>
    <source>
        <strain evidence="12">Cep018-CH2</strain>
    </source>
</reference>
<evidence type="ECO:0000256" key="1">
    <source>
        <dbReference type="ARBA" id="ARBA00004969"/>
    </source>
</evidence>
<dbReference type="EC" id="2.1.1.103" evidence="5"/>
<evidence type="ECO:0000256" key="6">
    <source>
        <dbReference type="ARBA" id="ARBA00047619"/>
    </source>
</evidence>
<comment type="catalytic activity">
    <reaction evidence="6">
        <text>N,N-dimethylethanolamine phosphate + S-adenosyl-L-methionine = phosphocholine + S-adenosyl-L-homocysteine + H(+)</text>
        <dbReference type="Rhea" id="RHEA:25325"/>
        <dbReference type="ChEBI" id="CHEBI:15378"/>
        <dbReference type="ChEBI" id="CHEBI:57856"/>
        <dbReference type="ChEBI" id="CHEBI:58641"/>
        <dbReference type="ChEBI" id="CHEBI:59789"/>
        <dbReference type="ChEBI" id="CHEBI:295975"/>
        <dbReference type="EC" id="2.1.1.103"/>
    </reaction>
    <physiologicalReaction direction="left-to-right" evidence="6">
        <dbReference type="Rhea" id="RHEA:25326"/>
    </physiologicalReaction>
</comment>
<dbReference type="Proteomes" id="UP000317257">
    <property type="component" value="Unassembled WGS sequence"/>
</dbReference>
<dbReference type="PANTHER" id="PTHR44307">
    <property type="entry name" value="PHOSPHOETHANOLAMINE METHYLTRANSFERASE"/>
    <property type="match status" value="1"/>
</dbReference>
<evidence type="ECO:0000313" key="9">
    <source>
        <dbReference type="EMBL" id="OAA37842.1"/>
    </source>
</evidence>
<evidence type="ECO:0000313" key="10">
    <source>
        <dbReference type="EMBL" id="TWU74302.1"/>
    </source>
</evidence>
<dbReference type="GO" id="GO:0000234">
    <property type="term" value="F:phosphoethanolamine N-methyltransferase activity"/>
    <property type="evidence" value="ECO:0007669"/>
    <property type="project" value="UniProtKB-EC"/>
</dbReference>
<evidence type="ECO:0000256" key="7">
    <source>
        <dbReference type="ARBA" id="ARBA00047841"/>
    </source>
</evidence>
<dbReference type="OrthoDB" id="506498at2759"/>
<evidence type="ECO:0000256" key="4">
    <source>
        <dbReference type="ARBA" id="ARBA00022679"/>
    </source>
</evidence>
<keyword evidence="4" id="KW-0808">Transferase</keyword>
<organism evidence="9 11">
    <name type="scientific">Metarhizium rileyi (strain RCEF 4871)</name>
    <name type="common">Nomuraea rileyi</name>
    <dbReference type="NCBI Taxonomy" id="1649241"/>
    <lineage>
        <taxon>Eukaryota</taxon>
        <taxon>Fungi</taxon>
        <taxon>Dikarya</taxon>
        <taxon>Ascomycota</taxon>
        <taxon>Pezizomycotina</taxon>
        <taxon>Sordariomycetes</taxon>
        <taxon>Hypocreomycetidae</taxon>
        <taxon>Hypocreales</taxon>
        <taxon>Clavicipitaceae</taxon>
        <taxon>Metarhizium</taxon>
    </lineage>
</organism>